<dbReference type="GO" id="GO:0006508">
    <property type="term" value="P:proteolysis"/>
    <property type="evidence" value="ECO:0007669"/>
    <property type="project" value="InterPro"/>
</dbReference>
<comment type="caution">
    <text evidence="3">The sequence shown here is derived from an EMBL/GenBank/DDBJ whole genome shotgun (WGS) entry which is preliminary data.</text>
</comment>
<reference evidence="4" key="1">
    <citation type="submission" date="2015-07" db="EMBL/GenBank/DDBJ databases">
        <title>Discovery of a poly(ethylene terephthalate assimilation.</title>
        <authorList>
            <person name="Yoshida S."/>
            <person name="Hiraga K."/>
            <person name="Takehana T."/>
            <person name="Taniguchi I."/>
            <person name="Yamaji H."/>
            <person name="Maeda Y."/>
            <person name="Toyohara K."/>
            <person name="Miyamoto K."/>
            <person name="Kimura Y."/>
            <person name="Oda K."/>
        </authorList>
    </citation>
    <scope>NUCLEOTIDE SEQUENCE [LARGE SCALE GENOMIC DNA]</scope>
    <source>
        <strain evidence="4">NBRC 110686 / TISTR 2288 / 201-F6</strain>
    </source>
</reference>
<dbReference type="PANTHER" id="PTHR42776:SF27">
    <property type="entry name" value="DIPEPTIDYL PEPTIDASE FAMILY MEMBER 6"/>
    <property type="match status" value="1"/>
</dbReference>
<dbReference type="SUPFAM" id="SSF53474">
    <property type="entry name" value="alpha/beta-Hydrolases"/>
    <property type="match status" value="1"/>
</dbReference>
<reference evidence="3 4" key="2">
    <citation type="journal article" date="2016" name="Science">
        <title>A bacterium that degrades and assimilates poly(ethylene terephthalate).</title>
        <authorList>
            <person name="Yoshida S."/>
            <person name="Hiraga K."/>
            <person name="Takehana T."/>
            <person name="Taniguchi I."/>
            <person name="Yamaji H."/>
            <person name="Maeda Y."/>
            <person name="Toyohara K."/>
            <person name="Miyamoto K."/>
            <person name="Kimura Y."/>
            <person name="Oda K."/>
        </authorList>
    </citation>
    <scope>NUCLEOTIDE SEQUENCE [LARGE SCALE GENOMIC DNA]</scope>
    <source>
        <strain evidence="4">NBRC 110686 / TISTR 2288 / 201-F6</strain>
    </source>
</reference>
<feature type="domain" description="Peptidase S9 prolyl oligopeptidase catalytic" evidence="2">
    <location>
        <begin position="367"/>
        <end position="578"/>
    </location>
</feature>
<sequence>MMNLWISPRGDRSAARQLTFDRHRGVSGHSWSRDAGWLLFGQDTDGDENVKLYAVDTSSGEQRCLTPFDGTRAAVVRIGRATPDLILISLNRRDPRHADLYTLELSTGRLELVQQNPGFTSFIVDDDYRVRFAVGRTPAGGRELLAPDGASGWTVVSVVEPDDARTTAWSHLDHSGNVLYALDSRGRDTTALVATELATGRATVLGADARADVTGMITDIDTHRPVAYWTHHERPTLHVIDETVCNDVAFLNARGIGDWVIGSRTLDDRLWLVGAATDTTPGVTWLYDRAAKTLDRLFVHRPELMELPLARMQSTEVRARDGLPLVCYLTLPRAADAGEPLRATAPRPMVLLVHGGPWDRDRFGFNPMHQWLASRGYAVLNVNFRSSTGFGKHFVNAGDGQWGRRMNDDLDDAVDWAIAAGIADPQRIAIVGGSYGGYAVLSGLTRSPGRYACGVDIFGPSNLETLLMAIPAHWEHERRMLYRAVGDPTTPEGRADLRARSPLHAAGVIADPLMIVQGANDPRVPPAESDRMVEQLVARGIPVTYLFFKDEGHGFSREPNRLTLNAMMEAFLARHLGGGLEPFEPGDFRGHAMEIRQGESLTAAA</sequence>
<gene>
    <name evidence="3" type="ORF">ISF6_2186</name>
</gene>
<name>A0A0K8P138_PISS1</name>
<dbReference type="InterPro" id="IPR011042">
    <property type="entry name" value="6-blade_b-propeller_TolB-like"/>
</dbReference>
<dbReference type="SUPFAM" id="SSF82171">
    <property type="entry name" value="DPP6 N-terminal domain-like"/>
    <property type="match status" value="1"/>
</dbReference>
<dbReference type="PANTHER" id="PTHR42776">
    <property type="entry name" value="SERINE PEPTIDASE S9 FAMILY MEMBER"/>
    <property type="match status" value="1"/>
</dbReference>
<dbReference type="GO" id="GO:0004252">
    <property type="term" value="F:serine-type endopeptidase activity"/>
    <property type="evidence" value="ECO:0007669"/>
    <property type="project" value="TreeGrafter"/>
</dbReference>
<dbReference type="AlphaFoldDB" id="A0A0K8P138"/>
<dbReference type="Gene3D" id="2.120.10.30">
    <property type="entry name" value="TolB, C-terminal domain"/>
    <property type="match status" value="1"/>
</dbReference>
<keyword evidence="1" id="KW-0378">Hydrolase</keyword>
<dbReference type="Pfam" id="PF00326">
    <property type="entry name" value="Peptidase_S9"/>
    <property type="match status" value="1"/>
</dbReference>
<accession>A0A0K8P138</accession>
<evidence type="ECO:0000259" key="2">
    <source>
        <dbReference type="Pfam" id="PF00326"/>
    </source>
</evidence>
<evidence type="ECO:0000313" key="4">
    <source>
        <dbReference type="Proteomes" id="UP000037660"/>
    </source>
</evidence>
<evidence type="ECO:0000256" key="1">
    <source>
        <dbReference type="ARBA" id="ARBA00022801"/>
    </source>
</evidence>
<evidence type="ECO:0000313" key="3">
    <source>
        <dbReference type="EMBL" id="GAP36346.1"/>
    </source>
</evidence>
<dbReference type="STRING" id="1547922.ISF6_2186"/>
<dbReference type="Gene3D" id="3.40.50.1820">
    <property type="entry name" value="alpha/beta hydrolase"/>
    <property type="match status" value="1"/>
</dbReference>
<dbReference type="Proteomes" id="UP000037660">
    <property type="component" value="Unassembled WGS sequence"/>
</dbReference>
<keyword evidence="4" id="KW-1185">Reference proteome</keyword>
<protein>
    <submittedName>
        <fullName evidence="3">Dipeptidyl anminopeptidase</fullName>
    </submittedName>
</protein>
<dbReference type="InterPro" id="IPR001375">
    <property type="entry name" value="Peptidase_S9_cat"/>
</dbReference>
<dbReference type="InterPro" id="IPR029058">
    <property type="entry name" value="AB_hydrolase_fold"/>
</dbReference>
<organism evidence="3 4">
    <name type="scientific">Piscinibacter sakaiensis</name>
    <name type="common">Ideonella sakaiensis</name>
    <dbReference type="NCBI Taxonomy" id="1547922"/>
    <lineage>
        <taxon>Bacteria</taxon>
        <taxon>Pseudomonadati</taxon>
        <taxon>Pseudomonadota</taxon>
        <taxon>Betaproteobacteria</taxon>
        <taxon>Burkholderiales</taxon>
        <taxon>Sphaerotilaceae</taxon>
        <taxon>Piscinibacter</taxon>
    </lineage>
</organism>
<dbReference type="EMBL" id="BBYR01000034">
    <property type="protein sequence ID" value="GAP36346.1"/>
    <property type="molecule type" value="Genomic_DNA"/>
</dbReference>
<proteinExistence type="predicted"/>